<keyword evidence="4" id="KW-0328">Glycosyltransferase</keyword>
<evidence type="ECO:0000259" key="11">
    <source>
        <dbReference type="Pfam" id="PF24862"/>
    </source>
</evidence>
<evidence type="ECO:0000256" key="5">
    <source>
        <dbReference type="ARBA" id="ARBA00022679"/>
    </source>
</evidence>
<reference evidence="12 13" key="1">
    <citation type="journal article" date="2013" name="BMC Genomics">
        <title>The miniature genome of a carnivorous plant Genlisea aurea contains a low number of genes and short non-coding sequences.</title>
        <authorList>
            <person name="Leushkin E.V."/>
            <person name="Sutormin R.A."/>
            <person name="Nabieva E.R."/>
            <person name="Penin A.A."/>
            <person name="Kondrashov A.S."/>
            <person name="Logacheva M.D."/>
        </authorList>
    </citation>
    <scope>NUCLEOTIDE SEQUENCE [LARGE SCALE GENOMIC DNA]</scope>
</reference>
<evidence type="ECO:0000259" key="10">
    <source>
        <dbReference type="Pfam" id="PF24861"/>
    </source>
</evidence>
<evidence type="ECO:0000313" key="13">
    <source>
        <dbReference type="Proteomes" id="UP000015453"/>
    </source>
</evidence>
<feature type="domain" description="Sucrose synthase N-terminal" evidence="10">
    <location>
        <begin position="8"/>
        <end position="121"/>
    </location>
</feature>
<dbReference type="EMBL" id="AUSU01001457">
    <property type="protein sequence ID" value="EPS70967.1"/>
    <property type="molecule type" value="Genomic_DNA"/>
</dbReference>
<evidence type="ECO:0000256" key="8">
    <source>
        <dbReference type="SAM" id="Coils"/>
    </source>
</evidence>
<dbReference type="Gene3D" id="1.20.120.1230">
    <property type="match status" value="1"/>
</dbReference>
<keyword evidence="5" id="KW-0808">Transferase</keyword>
<dbReference type="GO" id="GO:0005985">
    <property type="term" value="P:sucrose metabolic process"/>
    <property type="evidence" value="ECO:0007669"/>
    <property type="project" value="InterPro"/>
</dbReference>
<keyword evidence="13" id="KW-1185">Reference proteome</keyword>
<evidence type="ECO:0000256" key="6">
    <source>
        <dbReference type="ARBA" id="ARBA00049030"/>
    </source>
</evidence>
<feature type="non-terminal residue" evidence="12">
    <location>
        <position position="337"/>
    </location>
</feature>
<gene>
    <name evidence="12" type="ORF">M569_03792</name>
</gene>
<feature type="domain" description="Sucrose synthase EPBD" evidence="11">
    <location>
        <begin position="156"/>
        <end position="243"/>
    </location>
</feature>
<accession>S8EEJ3</accession>
<evidence type="ECO:0000256" key="3">
    <source>
        <dbReference type="ARBA" id="ARBA00020955"/>
    </source>
</evidence>
<evidence type="ECO:0000259" key="9">
    <source>
        <dbReference type="Pfam" id="PF00862"/>
    </source>
</evidence>
<dbReference type="AlphaFoldDB" id="S8EEJ3"/>
<comment type="caution">
    <text evidence="12">The sequence shown here is derived from an EMBL/GenBank/DDBJ whole genome shotgun (WGS) entry which is preliminary data.</text>
</comment>
<dbReference type="PANTHER" id="PTHR45839:SF13">
    <property type="entry name" value="SUCROSE SYNTHASE 3"/>
    <property type="match status" value="1"/>
</dbReference>
<dbReference type="InterPro" id="IPR000368">
    <property type="entry name" value="Sucrose_synth_GT-B1"/>
</dbReference>
<evidence type="ECO:0000256" key="1">
    <source>
        <dbReference type="ARBA" id="ARBA00005894"/>
    </source>
</evidence>
<feature type="coiled-coil region" evidence="8">
    <location>
        <begin position="5"/>
        <end position="32"/>
    </location>
</feature>
<dbReference type="Pfam" id="PF00862">
    <property type="entry name" value="GT-B_Sucrose_synth"/>
    <property type="match status" value="1"/>
</dbReference>
<evidence type="ECO:0000256" key="2">
    <source>
        <dbReference type="ARBA" id="ARBA00012540"/>
    </source>
</evidence>
<proteinExistence type="inferred from homology"/>
<name>S8EEJ3_9LAMI</name>
<dbReference type="Pfam" id="PF24862">
    <property type="entry name" value="SUS_EPBD"/>
    <property type="match status" value="1"/>
</dbReference>
<comment type="catalytic activity">
    <reaction evidence="6">
        <text>an NDP-alpha-D-glucose + D-fructose = a ribonucleoside 5'-diphosphate + sucrose + H(+)</text>
        <dbReference type="Rhea" id="RHEA:16241"/>
        <dbReference type="ChEBI" id="CHEBI:15378"/>
        <dbReference type="ChEBI" id="CHEBI:17992"/>
        <dbReference type="ChEBI" id="CHEBI:37721"/>
        <dbReference type="ChEBI" id="CHEBI:57930"/>
        <dbReference type="ChEBI" id="CHEBI:76533"/>
        <dbReference type="EC" id="2.4.1.13"/>
    </reaction>
</comment>
<dbReference type="FunFam" id="1.20.120.1230:FF:000001">
    <property type="entry name" value="Sucrose synthase"/>
    <property type="match status" value="1"/>
</dbReference>
<dbReference type="PANTHER" id="PTHR45839">
    <property type="match status" value="1"/>
</dbReference>
<dbReference type="Proteomes" id="UP000015453">
    <property type="component" value="Unassembled WGS sequence"/>
</dbReference>
<evidence type="ECO:0000313" key="12">
    <source>
        <dbReference type="EMBL" id="EPS70967.1"/>
    </source>
</evidence>
<dbReference type="Gene3D" id="3.10.450.330">
    <property type="match status" value="1"/>
</dbReference>
<dbReference type="InterPro" id="IPR056735">
    <property type="entry name" value="SUS_N"/>
</dbReference>
<comment type="similarity">
    <text evidence="1">Belongs to the glycosyltransferase 1 family. Plant sucrose synthase subfamily.</text>
</comment>
<dbReference type="Pfam" id="PF24861">
    <property type="entry name" value="SUS_N"/>
    <property type="match status" value="1"/>
</dbReference>
<dbReference type="EC" id="2.4.1.13" evidence="2"/>
<keyword evidence="8" id="KW-0175">Coiled coil</keyword>
<feature type="non-terminal residue" evidence="12">
    <location>
        <position position="1"/>
    </location>
</feature>
<organism evidence="12 13">
    <name type="scientific">Genlisea aurea</name>
    <dbReference type="NCBI Taxonomy" id="192259"/>
    <lineage>
        <taxon>Eukaryota</taxon>
        <taxon>Viridiplantae</taxon>
        <taxon>Streptophyta</taxon>
        <taxon>Embryophyta</taxon>
        <taxon>Tracheophyta</taxon>
        <taxon>Spermatophyta</taxon>
        <taxon>Magnoliopsida</taxon>
        <taxon>eudicotyledons</taxon>
        <taxon>Gunneridae</taxon>
        <taxon>Pentapetalae</taxon>
        <taxon>asterids</taxon>
        <taxon>lamiids</taxon>
        <taxon>Lamiales</taxon>
        <taxon>Lentibulariaceae</taxon>
        <taxon>Genlisea</taxon>
    </lineage>
</organism>
<dbReference type="GO" id="GO:0016157">
    <property type="term" value="F:sucrose synthase activity"/>
    <property type="evidence" value="ECO:0007669"/>
    <property type="project" value="UniProtKB-EC"/>
</dbReference>
<dbReference type="FunFam" id="3.10.450.330:FF:000001">
    <property type="entry name" value="Sucrose synthase"/>
    <property type="match status" value="1"/>
</dbReference>
<sequence>SAPKLVKMRSMRERVEDTLSAHRNELVSLLSRYVAQGKSILQPHHLIDELDNITGVGTDQMKLGESPFGEVLKTAQEAIVSPPFVAIAIRPRPGVWEYVRVNVYELSVEELSVSEYLHFKEDLVNGQEDDKYVLELDLEPFNATFPRPTRSASIGNGVQFLNRHLSSVMFRNKESLEPLLDFLRVHKHKGHVLMLNDRIQRISQLESSLIKAEDYISKLPPNTPSSEFEYALQELGFERGWGDTAVRVLETMRLLSDILQAPDPSTLEKFLGRLPMLFNVVILSVHGYFGQANVLGLPDTGGQVVYILDQVRALENEMIQRIKKQGLNIAPQILIVT</sequence>
<dbReference type="OrthoDB" id="1721603at2759"/>
<protein>
    <recommendedName>
        <fullName evidence="3">Sucrose synthase</fullName>
        <ecNumber evidence="2">2.4.1.13</ecNumber>
    </recommendedName>
    <alternativeName>
        <fullName evidence="7">Sucrose-UDP glucosyltransferase</fullName>
    </alternativeName>
</protein>
<dbReference type="InterPro" id="IPR012820">
    <property type="entry name" value="Sucrose_synthase_pln/cyn"/>
</dbReference>
<evidence type="ECO:0000256" key="7">
    <source>
        <dbReference type="ARBA" id="ARBA00083140"/>
    </source>
</evidence>
<dbReference type="Gene3D" id="3.40.50.2000">
    <property type="entry name" value="Glycogen Phosphorylase B"/>
    <property type="match status" value="1"/>
</dbReference>
<evidence type="ECO:0000256" key="4">
    <source>
        <dbReference type="ARBA" id="ARBA00022676"/>
    </source>
</evidence>
<dbReference type="InterPro" id="IPR056736">
    <property type="entry name" value="SUS_EPBD"/>
</dbReference>
<feature type="domain" description="Sucrose synthase first GT-B" evidence="9">
    <location>
        <begin position="266"/>
        <end position="337"/>
    </location>
</feature>